<evidence type="ECO:0000313" key="2">
    <source>
        <dbReference type="Proteomes" id="UP001165960"/>
    </source>
</evidence>
<evidence type="ECO:0000313" key="1">
    <source>
        <dbReference type="EMBL" id="KAJ9071196.1"/>
    </source>
</evidence>
<accession>A0ACC2T9S9</accession>
<protein>
    <submittedName>
        <fullName evidence="1">Uncharacterized protein</fullName>
    </submittedName>
</protein>
<gene>
    <name evidence="1" type="ORF">DSO57_1039441</name>
</gene>
<organism evidence="1 2">
    <name type="scientific">Entomophthora muscae</name>
    <dbReference type="NCBI Taxonomy" id="34485"/>
    <lineage>
        <taxon>Eukaryota</taxon>
        <taxon>Fungi</taxon>
        <taxon>Fungi incertae sedis</taxon>
        <taxon>Zoopagomycota</taxon>
        <taxon>Entomophthoromycotina</taxon>
        <taxon>Entomophthoromycetes</taxon>
        <taxon>Entomophthorales</taxon>
        <taxon>Entomophthoraceae</taxon>
        <taxon>Entomophthora</taxon>
    </lineage>
</organism>
<reference evidence="1" key="1">
    <citation type="submission" date="2022-04" db="EMBL/GenBank/DDBJ databases">
        <title>Genome of the entomopathogenic fungus Entomophthora muscae.</title>
        <authorList>
            <person name="Elya C."/>
            <person name="Lovett B.R."/>
            <person name="Lee E."/>
            <person name="Macias A.M."/>
            <person name="Hajek A.E."/>
            <person name="De Bivort B.L."/>
            <person name="Kasson M.T."/>
            <person name="De Fine Licht H.H."/>
            <person name="Stajich J.E."/>
        </authorList>
    </citation>
    <scope>NUCLEOTIDE SEQUENCE</scope>
    <source>
        <strain evidence="1">Berkeley</strain>
    </source>
</reference>
<keyword evidence="2" id="KW-1185">Reference proteome</keyword>
<name>A0ACC2T9S9_9FUNG</name>
<comment type="caution">
    <text evidence="1">The sequence shown here is derived from an EMBL/GenBank/DDBJ whole genome shotgun (WGS) entry which is preliminary data.</text>
</comment>
<dbReference type="EMBL" id="QTSX02003501">
    <property type="protein sequence ID" value="KAJ9071196.1"/>
    <property type="molecule type" value="Genomic_DNA"/>
</dbReference>
<sequence>MSEPTPLAATECIRPILDWLGAVDELEDKLYMQASICLESTPNLPETINLLIQWLFFRRVSRPMS</sequence>
<proteinExistence type="predicted"/>
<dbReference type="Proteomes" id="UP001165960">
    <property type="component" value="Unassembled WGS sequence"/>
</dbReference>